<dbReference type="GO" id="GO:0006302">
    <property type="term" value="P:double-strand break repair"/>
    <property type="evidence" value="ECO:0007669"/>
    <property type="project" value="TreeGrafter"/>
</dbReference>
<comment type="caution">
    <text evidence="6">The sequence shown here is derived from an EMBL/GenBank/DDBJ whole genome shotgun (WGS) entry which is preliminary data.</text>
</comment>
<dbReference type="SMART" id="SM00487">
    <property type="entry name" value="DEXDc"/>
    <property type="match status" value="1"/>
</dbReference>
<dbReference type="GO" id="GO:0006270">
    <property type="term" value="P:DNA replication initiation"/>
    <property type="evidence" value="ECO:0007669"/>
    <property type="project" value="TreeGrafter"/>
</dbReference>
<dbReference type="PANTHER" id="PTHR30580:SF1">
    <property type="entry name" value="COMF OPERON PROTEIN 1"/>
    <property type="match status" value="1"/>
</dbReference>
<keyword evidence="6" id="KW-0378">Hydrolase</keyword>
<evidence type="ECO:0000256" key="3">
    <source>
        <dbReference type="ARBA" id="ARBA00023125"/>
    </source>
</evidence>
<gene>
    <name evidence="6" type="ORF">AS030_10925</name>
</gene>
<dbReference type="GO" id="GO:0043138">
    <property type="term" value="F:3'-5' DNA helicase activity"/>
    <property type="evidence" value="ECO:0007669"/>
    <property type="project" value="TreeGrafter"/>
</dbReference>
<dbReference type="SUPFAM" id="SSF52540">
    <property type="entry name" value="P-loop containing nucleoside triphosphate hydrolases"/>
    <property type="match status" value="1"/>
</dbReference>
<evidence type="ECO:0000259" key="4">
    <source>
        <dbReference type="PROSITE" id="PS51192"/>
    </source>
</evidence>
<keyword evidence="6" id="KW-0347">Helicase</keyword>
<keyword evidence="3" id="KW-0238">DNA-binding</keyword>
<dbReference type="PANTHER" id="PTHR30580">
    <property type="entry name" value="PRIMOSOMAL PROTEIN N"/>
    <property type="match status" value="1"/>
</dbReference>
<keyword evidence="2" id="KW-0067">ATP-binding</keyword>
<dbReference type="AlphaFoldDB" id="A0A0V8J7Z3"/>
<organism evidence="6 7">
    <name type="scientific">Fictibacillus enclensis</name>
    <dbReference type="NCBI Taxonomy" id="1017270"/>
    <lineage>
        <taxon>Bacteria</taxon>
        <taxon>Bacillati</taxon>
        <taxon>Bacillota</taxon>
        <taxon>Bacilli</taxon>
        <taxon>Bacillales</taxon>
        <taxon>Fictibacillaceae</taxon>
        <taxon>Fictibacillus</taxon>
    </lineage>
</organism>
<feature type="domain" description="Helicase C-terminal" evidence="5">
    <location>
        <begin position="354"/>
        <end position="499"/>
    </location>
</feature>
<dbReference type="InterPro" id="IPR014001">
    <property type="entry name" value="Helicase_ATP-bd"/>
</dbReference>
<evidence type="ECO:0000256" key="1">
    <source>
        <dbReference type="ARBA" id="ARBA00022741"/>
    </source>
</evidence>
<dbReference type="Pfam" id="PF00271">
    <property type="entry name" value="Helicase_C"/>
    <property type="match status" value="1"/>
</dbReference>
<evidence type="ECO:0000313" key="7">
    <source>
        <dbReference type="Proteomes" id="UP000054099"/>
    </source>
</evidence>
<dbReference type="InterPro" id="IPR027417">
    <property type="entry name" value="P-loop_NTPase"/>
</dbReference>
<reference evidence="6 7" key="1">
    <citation type="journal article" date="2014" name="Antonie Van Leeuwenhoek">
        <title>Fictibacillus enclensis sp. nov., isolated from marine sediment.</title>
        <authorList>
            <person name="Dastager S.G."/>
            <person name="Mawlankar R."/>
            <person name="Srinivasan K."/>
            <person name="Tang S.K."/>
            <person name="Lee J.C."/>
            <person name="Ramana V.V."/>
            <person name="Shouche Y.S."/>
        </authorList>
    </citation>
    <scope>NUCLEOTIDE SEQUENCE [LARGE SCALE GENOMIC DNA]</scope>
    <source>
        <strain evidence="6 7">NIO-1003</strain>
    </source>
</reference>
<dbReference type="GO" id="GO:0005524">
    <property type="term" value="F:ATP binding"/>
    <property type="evidence" value="ECO:0007669"/>
    <property type="project" value="UniProtKB-KW"/>
</dbReference>
<name>A0A0V8J7Z3_9BACL</name>
<dbReference type="Proteomes" id="UP000054099">
    <property type="component" value="Unassembled WGS sequence"/>
</dbReference>
<feature type="domain" description="Helicase ATP-binding" evidence="4">
    <location>
        <begin position="174"/>
        <end position="326"/>
    </location>
</feature>
<dbReference type="EMBL" id="LNQN01000002">
    <property type="protein sequence ID" value="KSU83093.1"/>
    <property type="molecule type" value="Genomic_DNA"/>
</dbReference>
<dbReference type="FunFam" id="3.40.50.300:FF:001736">
    <property type="entry name" value="COMF operon protein 1"/>
    <property type="match status" value="1"/>
</dbReference>
<dbReference type="Gene3D" id="3.40.50.300">
    <property type="entry name" value="P-loop containing nucleotide triphosphate hydrolases"/>
    <property type="match status" value="2"/>
</dbReference>
<protein>
    <submittedName>
        <fullName evidence="6">Helicase</fullName>
    </submittedName>
</protein>
<dbReference type="GO" id="GO:0016787">
    <property type="term" value="F:hydrolase activity"/>
    <property type="evidence" value="ECO:0007669"/>
    <property type="project" value="InterPro"/>
</dbReference>
<dbReference type="Pfam" id="PF04851">
    <property type="entry name" value="ResIII"/>
    <property type="match status" value="1"/>
</dbReference>
<dbReference type="FunFam" id="3.40.50.300:FF:001697">
    <property type="entry name" value="ComF operon protein 1"/>
    <property type="match status" value="1"/>
</dbReference>
<accession>A0A0V8J7Z3</accession>
<dbReference type="PROSITE" id="PS51192">
    <property type="entry name" value="HELICASE_ATP_BIND_1"/>
    <property type="match status" value="1"/>
</dbReference>
<dbReference type="InterPro" id="IPR001650">
    <property type="entry name" value="Helicase_C-like"/>
</dbReference>
<dbReference type="GO" id="GO:0006310">
    <property type="term" value="P:DNA recombination"/>
    <property type="evidence" value="ECO:0007669"/>
    <property type="project" value="TreeGrafter"/>
</dbReference>
<evidence type="ECO:0000313" key="6">
    <source>
        <dbReference type="EMBL" id="KSU83093.1"/>
    </source>
</evidence>
<proteinExistence type="predicted"/>
<dbReference type="SMART" id="SM00490">
    <property type="entry name" value="HELICc"/>
    <property type="match status" value="1"/>
</dbReference>
<dbReference type="PROSITE" id="PS51194">
    <property type="entry name" value="HELICASE_CTER"/>
    <property type="match status" value="1"/>
</dbReference>
<evidence type="ECO:0000256" key="2">
    <source>
        <dbReference type="ARBA" id="ARBA00022840"/>
    </source>
</evidence>
<keyword evidence="7" id="KW-1185">Reference proteome</keyword>
<sequence length="499" mass="56481">MRFVSFFVDGKTRIAPEPLAPLDHHPPPASFYNLPDFDPPPLNEDFAFNPTLQAELAGKLLLLDELSPSLEEIQQHYNNGYIQYNKGIDDEQGNWKCNRCGNCEPHMFASFSCYRCKEPQCVYCRNCIMMGRVSQCTPLVAWSGPDLNWESRNSELVWDGMLSPAQERATKKLVGKIGVRDELLIWAVCGAGKTEVLFQGIEKALKDGQRVCIATPRTDVVLELIPRLRKVFPGVTLSGLYGGSKDKMDGAQLILSTTHQLFRFRKAFDLIIVDEVDAFPFSYDKTLAHAVQQAKREEALMVYLSATPDRKMKKRGEHGELSSVKIPKRYHGFPLPVPRFLWCGHWKKLLKKNKLPQNVMSWISHQIERNRQGFLFVPSVRTLEQMVAILKKVNPLIEGVHAEDPDRKEKVMRFRNGETPILVTTTILERGVTVPFTDVAVLGAEEEIFSESALVQIAGRAGRSKDDPAGEVLFFHYGKTNAMVQAKRHIEQMNREAGL</sequence>
<keyword evidence="1" id="KW-0547">Nucleotide-binding</keyword>
<dbReference type="GO" id="GO:0003677">
    <property type="term" value="F:DNA binding"/>
    <property type="evidence" value="ECO:0007669"/>
    <property type="project" value="UniProtKB-KW"/>
</dbReference>
<dbReference type="InterPro" id="IPR006935">
    <property type="entry name" value="Helicase/UvrB_N"/>
</dbReference>
<evidence type="ECO:0000259" key="5">
    <source>
        <dbReference type="PROSITE" id="PS51194"/>
    </source>
</evidence>
<dbReference type="OrthoDB" id="2077914at2"/>
<dbReference type="RefSeq" id="WP_061971883.1">
    <property type="nucleotide sequence ID" value="NZ_FMAV01000002.1"/>
</dbReference>